<dbReference type="RefSeq" id="WP_131448376.1">
    <property type="nucleotide sequence ID" value="NZ_SJZB01000046.1"/>
</dbReference>
<comment type="caution">
    <text evidence="1">The sequence shown here is derived from an EMBL/GenBank/DDBJ whole genome shotgun (WGS) entry which is preliminary data.</text>
</comment>
<dbReference type="Gene3D" id="3.30.2020.40">
    <property type="entry name" value="Uncharacterised protein PF10387, DUF2442"/>
    <property type="match status" value="1"/>
</dbReference>
<dbReference type="Proteomes" id="UP000295443">
    <property type="component" value="Unassembled WGS sequence"/>
</dbReference>
<dbReference type="Pfam" id="PF10387">
    <property type="entry name" value="DUF2442"/>
    <property type="match status" value="1"/>
</dbReference>
<protein>
    <submittedName>
        <fullName evidence="1">DUF2442 domain-containing protein</fullName>
    </submittedName>
</protein>
<dbReference type="InterPro" id="IPR018841">
    <property type="entry name" value="DUF2442"/>
</dbReference>
<dbReference type="OrthoDB" id="8563470at2"/>
<dbReference type="AlphaFoldDB" id="A0A4R1B7S0"/>
<evidence type="ECO:0000313" key="2">
    <source>
        <dbReference type="Proteomes" id="UP000295443"/>
    </source>
</evidence>
<name>A0A4R1B7S0_9PROT</name>
<gene>
    <name evidence="1" type="ORF">EZJ19_13335</name>
</gene>
<organism evidence="1 2">
    <name type="scientific">Parasulfuritortus cantonensis</name>
    <dbReference type="NCBI Taxonomy" id="2528202"/>
    <lineage>
        <taxon>Bacteria</taxon>
        <taxon>Pseudomonadati</taxon>
        <taxon>Pseudomonadota</taxon>
        <taxon>Betaproteobacteria</taxon>
        <taxon>Nitrosomonadales</taxon>
        <taxon>Thiobacillaceae</taxon>
        <taxon>Parasulfuritortus</taxon>
    </lineage>
</organism>
<dbReference type="EMBL" id="SJZB01000046">
    <property type="protein sequence ID" value="TCJ11943.1"/>
    <property type="molecule type" value="Genomic_DNA"/>
</dbReference>
<sequence length="91" mass="10049">MNTAALDLDPRAIRAWISNRMIFVELTDGRQIGFPAARFRLLAQATDAELAQVELCLNGAALRWEDLDEDITVRGVVEGRFQLPLPLAVAA</sequence>
<reference evidence="1 2" key="1">
    <citation type="submission" date="2019-03" db="EMBL/GenBank/DDBJ databases">
        <title>Genome sequence of Thiobacillaceae bacterium LSR1, a sulfur-oxidizing bacterium isolated from freshwater sediment.</title>
        <authorList>
            <person name="Li S."/>
        </authorList>
    </citation>
    <scope>NUCLEOTIDE SEQUENCE [LARGE SCALE GENOMIC DNA]</scope>
    <source>
        <strain evidence="1 2">LSR1</strain>
    </source>
</reference>
<accession>A0A4R1B7S0</accession>
<keyword evidence="2" id="KW-1185">Reference proteome</keyword>
<evidence type="ECO:0000313" key="1">
    <source>
        <dbReference type="EMBL" id="TCJ11943.1"/>
    </source>
</evidence>
<proteinExistence type="predicted"/>